<dbReference type="Proteomes" id="UP001057375">
    <property type="component" value="Unassembled WGS sequence"/>
</dbReference>
<organism evidence="1 2">
    <name type="scientific">Aduncisulcus paluster</name>
    <dbReference type="NCBI Taxonomy" id="2918883"/>
    <lineage>
        <taxon>Eukaryota</taxon>
        <taxon>Metamonada</taxon>
        <taxon>Carpediemonas-like organisms</taxon>
        <taxon>Aduncisulcus</taxon>
    </lineage>
</organism>
<evidence type="ECO:0000313" key="2">
    <source>
        <dbReference type="Proteomes" id="UP001057375"/>
    </source>
</evidence>
<keyword evidence="2" id="KW-1185">Reference proteome</keyword>
<gene>
    <name evidence="1" type="ORF">ADUPG1_002870</name>
</gene>
<proteinExistence type="predicted"/>
<evidence type="ECO:0000313" key="1">
    <source>
        <dbReference type="EMBL" id="GKT34787.1"/>
    </source>
</evidence>
<sequence length="93" mass="10239">MSVPSPNSRQMSVGMRLDAGIPNSMMIVSKVCFTRGSQGLVLRLAVLSFWTIPGEMVFSTTIKTNYFPSPSWIGVGKVFSLGVILRWNVICQL</sequence>
<reference evidence="1" key="1">
    <citation type="submission" date="2022-03" db="EMBL/GenBank/DDBJ databases">
        <title>Draft genome sequence of Aduncisulcus paluster, a free-living microaerophilic Fornicata.</title>
        <authorList>
            <person name="Yuyama I."/>
            <person name="Kume K."/>
            <person name="Tamura T."/>
            <person name="Inagaki Y."/>
            <person name="Hashimoto T."/>
        </authorList>
    </citation>
    <scope>NUCLEOTIDE SEQUENCE</scope>
    <source>
        <strain evidence="1">NY0171</strain>
    </source>
</reference>
<name>A0ABQ5KQQ3_9EUKA</name>
<protein>
    <submittedName>
        <fullName evidence="1">Uncharacterized protein</fullName>
    </submittedName>
</protein>
<accession>A0ABQ5KQQ3</accession>
<comment type="caution">
    <text evidence="1">The sequence shown here is derived from an EMBL/GenBank/DDBJ whole genome shotgun (WGS) entry which is preliminary data.</text>
</comment>
<dbReference type="EMBL" id="BQXS01003599">
    <property type="protein sequence ID" value="GKT34787.1"/>
    <property type="molecule type" value="Genomic_DNA"/>
</dbReference>
<feature type="non-terminal residue" evidence="1">
    <location>
        <position position="93"/>
    </location>
</feature>